<evidence type="ECO:0008006" key="6">
    <source>
        <dbReference type="Google" id="ProtNLM"/>
    </source>
</evidence>
<proteinExistence type="predicted"/>
<evidence type="ECO:0000313" key="5">
    <source>
        <dbReference type="Proteomes" id="UP000215545"/>
    </source>
</evidence>
<evidence type="ECO:0000313" key="4">
    <source>
        <dbReference type="Proteomes" id="UP000186385"/>
    </source>
</evidence>
<dbReference type="EMBL" id="FTLX01000005">
    <property type="protein sequence ID" value="SIR08036.1"/>
    <property type="molecule type" value="Genomic_DNA"/>
</dbReference>
<feature type="signal peptide" evidence="1">
    <location>
        <begin position="1"/>
        <end position="23"/>
    </location>
</feature>
<dbReference type="PROSITE" id="PS51257">
    <property type="entry name" value="PROKAR_LIPOPROTEIN"/>
    <property type="match status" value="1"/>
</dbReference>
<keyword evidence="5" id="KW-1185">Reference proteome</keyword>
<evidence type="ECO:0000256" key="1">
    <source>
        <dbReference type="SAM" id="SignalP"/>
    </source>
</evidence>
<organism evidence="3 4">
    <name type="scientific">Domibacillus enclensis</name>
    <dbReference type="NCBI Taxonomy" id="1017273"/>
    <lineage>
        <taxon>Bacteria</taxon>
        <taxon>Bacillati</taxon>
        <taxon>Bacillota</taxon>
        <taxon>Bacilli</taxon>
        <taxon>Bacillales</taxon>
        <taxon>Bacillaceae</taxon>
        <taxon>Domibacillus</taxon>
    </lineage>
</organism>
<dbReference type="AlphaFoldDB" id="A0A1N6Y0H9"/>
<sequence length="196" mass="20988">MMKRNRLIAVGGLFLLLFGCSNNENERNESSPPKEVSVQASSLLDPDQTELKLHLNWTGSGAVTFAEPSSVVMSYELWQNGTAIDPGGTFPSVDPAESVSFALRPSAKELGKQTFSISFPDSAVMTTELPGLPTEPEPVAHGAVQLLGIDEAIIQPGEKKAVWGYAATEIGKTSPGSEDELKQSPWALIVYVEAVQ</sequence>
<evidence type="ECO:0000313" key="2">
    <source>
        <dbReference type="EMBL" id="OXS77474.1"/>
    </source>
</evidence>
<reference evidence="2" key="3">
    <citation type="submission" date="2017-03" db="EMBL/GenBank/DDBJ databases">
        <authorList>
            <person name="Dastager S.G."/>
            <person name="Neurgaonkar P.S."/>
            <person name="Dharne M.S."/>
        </authorList>
    </citation>
    <scope>NUCLEOTIDE SEQUENCE</scope>
    <source>
        <strain evidence="2">DSM 25145</strain>
    </source>
</reference>
<accession>A0A1N6Y0H9</accession>
<dbReference type="STRING" id="1017273.SAMN05443094_105109"/>
<gene>
    <name evidence="2" type="ORF">B1B05_11600</name>
    <name evidence="3" type="ORF">SAMN05443094_105109</name>
</gene>
<dbReference type="EMBL" id="MWSK01000005">
    <property type="protein sequence ID" value="OXS77474.1"/>
    <property type="molecule type" value="Genomic_DNA"/>
</dbReference>
<reference evidence="5" key="2">
    <citation type="submission" date="2017-03" db="EMBL/GenBank/DDBJ databases">
        <title>Bacillus sp. V-88(T) DSM27956, whole genome shotgun sequencing project.</title>
        <authorList>
            <person name="Dastager S.G."/>
            <person name="Neurgaonkar P.S."/>
            <person name="Dharne M.S."/>
        </authorList>
    </citation>
    <scope>NUCLEOTIDE SEQUENCE [LARGE SCALE GENOMIC DNA]</scope>
    <source>
        <strain evidence="5">DSM 25145</strain>
    </source>
</reference>
<dbReference type="Proteomes" id="UP000215545">
    <property type="component" value="Unassembled WGS sequence"/>
</dbReference>
<dbReference type="RefSeq" id="WP_045849257.1">
    <property type="nucleotide sequence ID" value="NZ_FTLX01000005.1"/>
</dbReference>
<feature type="chain" id="PRO_5039157129" description="Spondin domain-containing protein" evidence="1">
    <location>
        <begin position="24"/>
        <end position="196"/>
    </location>
</feature>
<protein>
    <recommendedName>
        <fullName evidence="6">Spondin domain-containing protein</fullName>
    </recommendedName>
</protein>
<keyword evidence="1" id="KW-0732">Signal</keyword>
<dbReference type="Proteomes" id="UP000186385">
    <property type="component" value="Unassembled WGS sequence"/>
</dbReference>
<evidence type="ECO:0000313" key="3">
    <source>
        <dbReference type="EMBL" id="SIR08036.1"/>
    </source>
</evidence>
<reference evidence="3 4" key="1">
    <citation type="submission" date="2017-01" db="EMBL/GenBank/DDBJ databases">
        <authorList>
            <person name="Mah S.A."/>
            <person name="Swanson W.J."/>
            <person name="Moy G.W."/>
            <person name="Vacquier V.D."/>
        </authorList>
    </citation>
    <scope>NUCLEOTIDE SEQUENCE [LARGE SCALE GENOMIC DNA]</scope>
    <source>
        <strain evidence="3 4">NIO-1016</strain>
    </source>
</reference>
<name>A0A1N6Y0H9_9BACI</name>